<dbReference type="SUPFAM" id="SSF53335">
    <property type="entry name" value="S-adenosyl-L-methionine-dependent methyltransferases"/>
    <property type="match status" value="1"/>
</dbReference>
<keyword evidence="2" id="KW-0812">Transmembrane</keyword>
<dbReference type="Gene3D" id="3.40.50.150">
    <property type="entry name" value="Vaccinia Virus protein VP39"/>
    <property type="match status" value="1"/>
</dbReference>
<comment type="caution">
    <text evidence="4">The sequence shown here is derived from an EMBL/GenBank/DDBJ whole genome shotgun (WGS) entry which is preliminary data.</text>
</comment>
<gene>
    <name evidence="3" type="ORF">PGLA1383_LOCUS14084</name>
    <name evidence="4" type="ORF">PGLA2088_LOCUS40735</name>
</gene>
<keyword evidence="2" id="KW-0472">Membrane</keyword>
<proteinExistence type="predicted"/>
<dbReference type="NCBIfam" id="TIGR01444">
    <property type="entry name" value="fkbM_fam"/>
    <property type="match status" value="1"/>
</dbReference>
<dbReference type="PANTHER" id="PTHR34203:SF15">
    <property type="entry name" value="SLL1173 PROTEIN"/>
    <property type="match status" value="1"/>
</dbReference>
<feature type="compositionally biased region" description="Basic residues" evidence="1">
    <location>
        <begin position="9"/>
        <end position="22"/>
    </location>
</feature>
<keyword evidence="6" id="KW-1185">Reference proteome</keyword>
<evidence type="ECO:0000313" key="5">
    <source>
        <dbReference type="Proteomes" id="UP000626109"/>
    </source>
</evidence>
<dbReference type="EMBL" id="CAJNNV010007925">
    <property type="protein sequence ID" value="CAE8595572.1"/>
    <property type="molecule type" value="Genomic_DNA"/>
</dbReference>
<keyword evidence="2" id="KW-1133">Transmembrane helix</keyword>
<name>A0A813L9C6_POLGL</name>
<evidence type="ECO:0000256" key="2">
    <source>
        <dbReference type="SAM" id="Phobius"/>
    </source>
</evidence>
<dbReference type="Proteomes" id="UP000654075">
    <property type="component" value="Unassembled WGS sequence"/>
</dbReference>
<evidence type="ECO:0008006" key="7">
    <source>
        <dbReference type="Google" id="ProtNLM"/>
    </source>
</evidence>
<dbReference type="OrthoDB" id="407600at2759"/>
<dbReference type="PANTHER" id="PTHR34203">
    <property type="entry name" value="METHYLTRANSFERASE, FKBM FAMILY PROTEIN"/>
    <property type="match status" value="1"/>
</dbReference>
<dbReference type="InterPro" id="IPR006342">
    <property type="entry name" value="FkbM_mtfrase"/>
</dbReference>
<dbReference type="EMBL" id="CAJNNW010033573">
    <property type="protein sequence ID" value="CAE8719551.1"/>
    <property type="molecule type" value="Genomic_DNA"/>
</dbReference>
<sequence>MKATVPGGKPKKKKWIKPKAKANPRPVERRSALPPAGLESASVFGPAAASASSRNSLSIYMILGIAASVLFLSTAVVSIQGMLFRGITGDTSGEVRAQVVATATSGNLRADQTGIRAPSPPIEFSLADPLPTPMAVAASLPQKTVLPATLDPLPDVSPTFAPARPFLAPGTASSPAPPPDPSSPPPLPTPPPTMPPQPPSRPPPPPPSPSELERIRSLPEATRCPEEIAAGTKRKTVEKAGVQVSYDAISQQDLMWFWRGYAKWEEQTFKVFKRFAPDKVVLDIGAWIGPTVLWQAQVARSVISLEPTQAAFRGLCANIAVNEPAVAGRITALNAALDAEDRMVEITNRGDSMDRYLSEARISVRALTIQTLRAQVPQVEEVGFVKIDTEGYERVIVPALKDFLIEKKPAAYVSLHPMFISQTEVRHVVDVLVSIFPYLYEADMVTRFNTKRESYGGGDHGGVDVVCTWTELS</sequence>
<feature type="transmembrane region" description="Helical" evidence="2">
    <location>
        <begin position="59"/>
        <end position="79"/>
    </location>
</feature>
<accession>A0A813L9C6</accession>
<evidence type="ECO:0000313" key="3">
    <source>
        <dbReference type="EMBL" id="CAE8595572.1"/>
    </source>
</evidence>
<protein>
    <recommendedName>
        <fullName evidence="7">Methyltransferase FkbM domain-containing protein</fullName>
    </recommendedName>
</protein>
<dbReference type="InterPro" id="IPR029063">
    <property type="entry name" value="SAM-dependent_MTases_sf"/>
</dbReference>
<evidence type="ECO:0000313" key="6">
    <source>
        <dbReference type="Proteomes" id="UP000654075"/>
    </source>
</evidence>
<feature type="region of interest" description="Disordered" evidence="1">
    <location>
        <begin position="1"/>
        <end position="32"/>
    </location>
</feature>
<dbReference type="Proteomes" id="UP000626109">
    <property type="component" value="Unassembled WGS sequence"/>
</dbReference>
<feature type="region of interest" description="Disordered" evidence="1">
    <location>
        <begin position="156"/>
        <end position="234"/>
    </location>
</feature>
<reference evidence="4" key="1">
    <citation type="submission" date="2021-02" db="EMBL/GenBank/DDBJ databases">
        <authorList>
            <person name="Dougan E. K."/>
            <person name="Rhodes N."/>
            <person name="Thang M."/>
            <person name="Chan C."/>
        </authorList>
    </citation>
    <scope>NUCLEOTIDE SEQUENCE</scope>
</reference>
<evidence type="ECO:0000256" key="1">
    <source>
        <dbReference type="SAM" id="MobiDB-lite"/>
    </source>
</evidence>
<dbReference type="AlphaFoldDB" id="A0A813L9C6"/>
<organism evidence="4 5">
    <name type="scientific">Polarella glacialis</name>
    <name type="common">Dinoflagellate</name>
    <dbReference type="NCBI Taxonomy" id="89957"/>
    <lineage>
        <taxon>Eukaryota</taxon>
        <taxon>Sar</taxon>
        <taxon>Alveolata</taxon>
        <taxon>Dinophyceae</taxon>
        <taxon>Suessiales</taxon>
        <taxon>Suessiaceae</taxon>
        <taxon>Polarella</taxon>
    </lineage>
</organism>
<evidence type="ECO:0000313" key="4">
    <source>
        <dbReference type="EMBL" id="CAE8719551.1"/>
    </source>
</evidence>
<feature type="compositionally biased region" description="Pro residues" evidence="1">
    <location>
        <begin position="175"/>
        <end position="209"/>
    </location>
</feature>
<dbReference type="InterPro" id="IPR052514">
    <property type="entry name" value="SAM-dependent_MTase"/>
</dbReference>